<organism evidence="1 2">
    <name type="scientific">Tulasnella calospora MUT 4182</name>
    <dbReference type="NCBI Taxonomy" id="1051891"/>
    <lineage>
        <taxon>Eukaryota</taxon>
        <taxon>Fungi</taxon>
        <taxon>Dikarya</taxon>
        <taxon>Basidiomycota</taxon>
        <taxon>Agaricomycotina</taxon>
        <taxon>Agaricomycetes</taxon>
        <taxon>Cantharellales</taxon>
        <taxon>Tulasnellaceae</taxon>
        <taxon>Tulasnella</taxon>
    </lineage>
</organism>
<dbReference type="HOGENOM" id="CLU_2869311_0_0_1"/>
<proteinExistence type="predicted"/>
<evidence type="ECO:0000313" key="1">
    <source>
        <dbReference type="EMBL" id="KIO18783.1"/>
    </source>
</evidence>
<reference evidence="2" key="2">
    <citation type="submission" date="2015-01" db="EMBL/GenBank/DDBJ databases">
        <title>Evolutionary Origins and Diversification of the Mycorrhizal Mutualists.</title>
        <authorList>
            <consortium name="DOE Joint Genome Institute"/>
            <consortium name="Mycorrhizal Genomics Consortium"/>
            <person name="Kohler A."/>
            <person name="Kuo A."/>
            <person name="Nagy L.G."/>
            <person name="Floudas D."/>
            <person name="Copeland A."/>
            <person name="Barry K.W."/>
            <person name="Cichocki N."/>
            <person name="Veneault-Fourrey C."/>
            <person name="LaButti K."/>
            <person name="Lindquist E.A."/>
            <person name="Lipzen A."/>
            <person name="Lundell T."/>
            <person name="Morin E."/>
            <person name="Murat C."/>
            <person name="Riley R."/>
            <person name="Ohm R."/>
            <person name="Sun H."/>
            <person name="Tunlid A."/>
            <person name="Henrissat B."/>
            <person name="Grigoriev I.V."/>
            <person name="Hibbett D.S."/>
            <person name="Martin F."/>
        </authorList>
    </citation>
    <scope>NUCLEOTIDE SEQUENCE [LARGE SCALE GENOMIC DNA]</scope>
    <source>
        <strain evidence="2">MUT 4182</strain>
    </source>
</reference>
<dbReference type="EMBL" id="KN823260">
    <property type="protein sequence ID" value="KIO18783.1"/>
    <property type="molecule type" value="Genomic_DNA"/>
</dbReference>
<evidence type="ECO:0000313" key="2">
    <source>
        <dbReference type="Proteomes" id="UP000054248"/>
    </source>
</evidence>
<dbReference type="Proteomes" id="UP000054248">
    <property type="component" value="Unassembled WGS sequence"/>
</dbReference>
<protein>
    <submittedName>
        <fullName evidence="1">Uncharacterized protein</fullName>
    </submittedName>
</protein>
<accession>A0A0C3KBG0</accession>
<sequence>MAPTPLPPNLCLGRTDLRAELQHIPLFTPRRTIPQEPAKLLYAANTLLFPKAGLLAIWTKGLRV</sequence>
<reference evidence="1 2" key="1">
    <citation type="submission" date="2014-04" db="EMBL/GenBank/DDBJ databases">
        <authorList>
            <consortium name="DOE Joint Genome Institute"/>
            <person name="Kuo A."/>
            <person name="Girlanda M."/>
            <person name="Perotto S."/>
            <person name="Kohler A."/>
            <person name="Nagy L.G."/>
            <person name="Floudas D."/>
            <person name="Copeland A."/>
            <person name="Barry K.W."/>
            <person name="Cichocki N."/>
            <person name="Veneault-Fourrey C."/>
            <person name="LaButti K."/>
            <person name="Lindquist E.A."/>
            <person name="Lipzen A."/>
            <person name="Lundell T."/>
            <person name="Morin E."/>
            <person name="Murat C."/>
            <person name="Sun H."/>
            <person name="Tunlid A."/>
            <person name="Henrissat B."/>
            <person name="Grigoriev I.V."/>
            <person name="Hibbett D.S."/>
            <person name="Martin F."/>
            <person name="Nordberg H.P."/>
            <person name="Cantor M.N."/>
            <person name="Hua S.X."/>
        </authorList>
    </citation>
    <scope>NUCLEOTIDE SEQUENCE [LARGE SCALE GENOMIC DNA]</scope>
    <source>
        <strain evidence="1 2">MUT 4182</strain>
    </source>
</reference>
<gene>
    <name evidence="1" type="ORF">M407DRAFT_31551</name>
</gene>
<keyword evidence="2" id="KW-1185">Reference proteome</keyword>
<dbReference type="AlphaFoldDB" id="A0A0C3KBG0"/>
<name>A0A0C3KBG0_9AGAM</name>